<keyword evidence="4" id="KW-1185">Reference proteome</keyword>
<feature type="compositionally biased region" description="Low complexity" evidence="1">
    <location>
        <begin position="55"/>
        <end position="67"/>
    </location>
</feature>
<feature type="transmembrane region" description="Helical" evidence="2">
    <location>
        <begin position="396"/>
        <end position="420"/>
    </location>
</feature>
<dbReference type="PANTHER" id="PTHR31170:SF18">
    <property type="entry name" value="(WILD MALAYSIAN BANANA) HYPOTHETICAL PROTEIN"/>
    <property type="match status" value="1"/>
</dbReference>
<keyword evidence="2" id="KW-0812">Transmembrane</keyword>
<accession>A0A8T0P6L0</accession>
<dbReference type="EMBL" id="CM029052">
    <property type="protein sequence ID" value="KAG2556425.1"/>
    <property type="molecule type" value="Genomic_DNA"/>
</dbReference>
<dbReference type="InterPro" id="IPR004158">
    <property type="entry name" value="DUF247_pln"/>
</dbReference>
<feature type="compositionally biased region" description="Pro residues" evidence="1">
    <location>
        <begin position="44"/>
        <end position="54"/>
    </location>
</feature>
<dbReference type="PANTHER" id="PTHR31170">
    <property type="entry name" value="BNAC04G53230D PROTEIN"/>
    <property type="match status" value="1"/>
</dbReference>
<comment type="caution">
    <text evidence="3">The sequence shown here is derived from an EMBL/GenBank/DDBJ whole genome shotgun (WGS) entry which is preliminary data.</text>
</comment>
<evidence type="ECO:0000313" key="3">
    <source>
        <dbReference type="EMBL" id="KAG2556425.1"/>
    </source>
</evidence>
<proteinExistence type="predicted"/>
<dbReference type="Pfam" id="PF03140">
    <property type="entry name" value="DUF247"/>
    <property type="match status" value="1"/>
</dbReference>
<reference evidence="3" key="1">
    <citation type="submission" date="2020-05" db="EMBL/GenBank/DDBJ databases">
        <title>WGS assembly of Panicum virgatum.</title>
        <authorList>
            <person name="Lovell J.T."/>
            <person name="Jenkins J."/>
            <person name="Shu S."/>
            <person name="Juenger T.E."/>
            <person name="Schmutz J."/>
        </authorList>
    </citation>
    <scope>NUCLEOTIDE SEQUENCE</scope>
    <source>
        <strain evidence="3">AP13</strain>
    </source>
</reference>
<gene>
    <name evidence="3" type="ORF">PVAP13_8NG088004</name>
</gene>
<feature type="region of interest" description="Disordered" evidence="1">
    <location>
        <begin position="1"/>
        <end position="68"/>
    </location>
</feature>
<organism evidence="3 4">
    <name type="scientific">Panicum virgatum</name>
    <name type="common">Blackwell switchgrass</name>
    <dbReference type="NCBI Taxonomy" id="38727"/>
    <lineage>
        <taxon>Eukaryota</taxon>
        <taxon>Viridiplantae</taxon>
        <taxon>Streptophyta</taxon>
        <taxon>Embryophyta</taxon>
        <taxon>Tracheophyta</taxon>
        <taxon>Spermatophyta</taxon>
        <taxon>Magnoliopsida</taxon>
        <taxon>Liliopsida</taxon>
        <taxon>Poales</taxon>
        <taxon>Poaceae</taxon>
        <taxon>PACMAD clade</taxon>
        <taxon>Panicoideae</taxon>
        <taxon>Panicodae</taxon>
        <taxon>Paniceae</taxon>
        <taxon>Panicinae</taxon>
        <taxon>Panicum</taxon>
        <taxon>Panicum sect. Hiantes</taxon>
    </lineage>
</organism>
<dbReference type="AlphaFoldDB" id="A0A8T0P6L0"/>
<sequence length="427" mass="46956">MGGGDTGVRPGDGTSYRRLHLPGAGMDQAPEQERRVRAAGGVPGPLPPRQPPPAAHGGAQDPGDAAPSSSIWEAVPAVLRRHQRGVAEQLEAAYDGLQDEWTGRRDEFVRMMVTDGCFFLDTAWAVNHAMGGTGGGYTAGDPSDPHTLLIWETIRMDVVAMENQLPLLALQKLETARRGGAAVSAGDVNQLVRKFLTVPLPKNINEPAPHPLGLLRKCFVSTTAADRSSPLEQKEWENTMPCALVLTEAGIDLKKSRTRKFTDVEFKDAALKGVTKSVLHVPLLRVRYDTEMFLLNMMAFERLHPGAGDEVTSYVSFMRNLINNTADVALLRSKGVLVHTFGSDKAVARLFNNIYSGGMSPYSKLHHVQRKVSAHCERRWNKWRAGFVQSYLSNPWVFISLVAAIILVLATLLQTVYTIIPFYHNRS</sequence>
<protein>
    <submittedName>
        <fullName evidence="3">Uncharacterized protein</fullName>
    </submittedName>
</protein>
<dbReference type="Proteomes" id="UP000823388">
    <property type="component" value="Chromosome 8N"/>
</dbReference>
<evidence type="ECO:0000256" key="2">
    <source>
        <dbReference type="SAM" id="Phobius"/>
    </source>
</evidence>
<keyword evidence="2" id="KW-0472">Membrane</keyword>
<evidence type="ECO:0000256" key="1">
    <source>
        <dbReference type="SAM" id="MobiDB-lite"/>
    </source>
</evidence>
<keyword evidence="2" id="KW-1133">Transmembrane helix</keyword>
<name>A0A8T0P6L0_PANVG</name>
<evidence type="ECO:0000313" key="4">
    <source>
        <dbReference type="Proteomes" id="UP000823388"/>
    </source>
</evidence>